<dbReference type="AlphaFoldDB" id="W2R693"/>
<reference evidence="3" key="1">
    <citation type="submission" date="2011-12" db="EMBL/GenBank/DDBJ databases">
        <authorList>
            <consortium name="The Broad Institute Genome Sequencing Platform"/>
            <person name="Russ C."/>
            <person name="Tyler B."/>
            <person name="Panabieres F."/>
            <person name="Shan W."/>
            <person name="Tripathy S."/>
            <person name="Grunwald N."/>
            <person name="Machado M."/>
            <person name="Young S.K."/>
            <person name="Zeng Q."/>
            <person name="Gargeya S."/>
            <person name="Fitzgerald M."/>
            <person name="Haas B."/>
            <person name="Abouelleil A."/>
            <person name="Alvarado L."/>
            <person name="Arachchi H.M."/>
            <person name="Berlin A."/>
            <person name="Chapman S.B."/>
            <person name="Gearin G."/>
            <person name="Goldberg J."/>
            <person name="Griggs A."/>
            <person name="Gujja S."/>
            <person name="Hansen M."/>
            <person name="Heiman D."/>
            <person name="Howarth C."/>
            <person name="Larimer J."/>
            <person name="Lui A."/>
            <person name="MacDonald P.J.P."/>
            <person name="McCowen C."/>
            <person name="Montmayeur A."/>
            <person name="Murphy C."/>
            <person name="Neiman D."/>
            <person name="Pearson M."/>
            <person name="Priest M."/>
            <person name="Roberts A."/>
            <person name="Saif S."/>
            <person name="Shea T."/>
            <person name="Sisk P."/>
            <person name="Stolte C."/>
            <person name="Sykes S."/>
            <person name="Wortman J."/>
            <person name="Nusbaum C."/>
            <person name="Birren B."/>
        </authorList>
    </citation>
    <scope>NUCLEOTIDE SEQUENCE [LARGE SCALE GENOMIC DNA]</scope>
    <source>
        <strain evidence="3">INRA-310</strain>
    </source>
</reference>
<sequence length="265" mass="29640">MNTLCESGDLDAKSATALWVAMLARQNQQLPTTSGKRVVVMDSYYTRHSFAKHILQITSGEIRVVVESAVVALDGADHGSWKLVAAIEPVDNVKEAEKAHKQNQKHLKKSEKTPFVPQLQRSPHAGYIVFRDKRVVLFYTNDLAVTPLEDILDGSAPEAQACCRGISFVQRWTGTKVFRRSNVRAPTHVAIYNKFMNDVDRFDQMRSTNPTRRRGKRLHMSIFTWLLDLAIHNAFTLSQTFSDGNGTGKSIRSAKEEIVAALVSA</sequence>
<feature type="domain" description="PiggyBac transposable element-derived protein" evidence="1">
    <location>
        <begin position="181"/>
        <end position="235"/>
    </location>
</feature>
<dbReference type="Pfam" id="PF13843">
    <property type="entry name" value="DDE_Tnp_1_7"/>
    <property type="match status" value="1"/>
</dbReference>
<dbReference type="PANTHER" id="PTHR46599:SF3">
    <property type="entry name" value="PIGGYBAC TRANSPOSABLE ELEMENT-DERIVED PROTEIN 4"/>
    <property type="match status" value="1"/>
</dbReference>
<gene>
    <name evidence="2" type="ORF">PPTG_03279</name>
</gene>
<evidence type="ECO:0000313" key="2">
    <source>
        <dbReference type="EMBL" id="ETN20234.1"/>
    </source>
</evidence>
<dbReference type="PANTHER" id="PTHR46599">
    <property type="entry name" value="PIGGYBAC TRANSPOSABLE ELEMENT-DERIVED PROTEIN 4"/>
    <property type="match status" value="1"/>
</dbReference>
<dbReference type="RefSeq" id="XP_008894204.1">
    <property type="nucleotide sequence ID" value="XM_008895956.1"/>
</dbReference>
<protein>
    <recommendedName>
        <fullName evidence="1">PiggyBac transposable element-derived protein domain-containing protein</fullName>
    </recommendedName>
</protein>
<proteinExistence type="predicted"/>
<accession>W2R693</accession>
<dbReference type="EMBL" id="KI669564">
    <property type="protein sequence ID" value="ETN20234.1"/>
    <property type="molecule type" value="Genomic_DNA"/>
</dbReference>
<evidence type="ECO:0000259" key="1">
    <source>
        <dbReference type="Pfam" id="PF13843"/>
    </source>
</evidence>
<reference evidence="2 3" key="2">
    <citation type="submission" date="2013-11" db="EMBL/GenBank/DDBJ databases">
        <title>The Genome Sequence of Phytophthora parasitica INRA-310.</title>
        <authorList>
            <consortium name="The Broad Institute Genomics Platform"/>
            <person name="Russ C."/>
            <person name="Tyler B."/>
            <person name="Panabieres F."/>
            <person name="Shan W."/>
            <person name="Tripathy S."/>
            <person name="Grunwald N."/>
            <person name="Machado M."/>
            <person name="Johnson C.S."/>
            <person name="Arredondo F."/>
            <person name="Hong C."/>
            <person name="Coffey M."/>
            <person name="Young S.K."/>
            <person name="Zeng Q."/>
            <person name="Gargeya S."/>
            <person name="Fitzgerald M."/>
            <person name="Abouelleil A."/>
            <person name="Alvarado L."/>
            <person name="Chapman S.B."/>
            <person name="Gainer-Dewar J."/>
            <person name="Goldberg J."/>
            <person name="Griggs A."/>
            <person name="Gujja S."/>
            <person name="Hansen M."/>
            <person name="Howarth C."/>
            <person name="Imamovic A."/>
            <person name="Ireland A."/>
            <person name="Larimer J."/>
            <person name="McCowan C."/>
            <person name="Murphy C."/>
            <person name="Pearson M."/>
            <person name="Poon T.W."/>
            <person name="Priest M."/>
            <person name="Roberts A."/>
            <person name="Saif S."/>
            <person name="Shea T."/>
            <person name="Sykes S."/>
            <person name="Wortman J."/>
            <person name="Nusbaum C."/>
            <person name="Birren B."/>
        </authorList>
    </citation>
    <scope>NUCLEOTIDE SEQUENCE [LARGE SCALE GENOMIC DNA]</scope>
    <source>
        <strain evidence="2 3">INRA-310</strain>
    </source>
</reference>
<evidence type="ECO:0000313" key="3">
    <source>
        <dbReference type="Proteomes" id="UP000018817"/>
    </source>
</evidence>
<dbReference type="VEuPathDB" id="FungiDB:PPTG_03279"/>
<organism evidence="2 3">
    <name type="scientific">Phytophthora nicotianae (strain INRA-310)</name>
    <name type="common">Phytophthora parasitica</name>
    <dbReference type="NCBI Taxonomy" id="761204"/>
    <lineage>
        <taxon>Eukaryota</taxon>
        <taxon>Sar</taxon>
        <taxon>Stramenopiles</taxon>
        <taxon>Oomycota</taxon>
        <taxon>Peronosporomycetes</taxon>
        <taxon>Peronosporales</taxon>
        <taxon>Peronosporaceae</taxon>
        <taxon>Phytophthora</taxon>
    </lineage>
</organism>
<name>W2R693_PHYN3</name>
<dbReference type="GeneID" id="20173461"/>
<dbReference type="Proteomes" id="UP000018817">
    <property type="component" value="Unassembled WGS sequence"/>
</dbReference>
<dbReference type="InterPro" id="IPR029526">
    <property type="entry name" value="PGBD"/>
</dbReference>